<evidence type="ECO:0000313" key="8">
    <source>
        <dbReference type="EMBL" id="QCI20472.1"/>
    </source>
</evidence>
<name>A0A4D6XSA6_9GAMM</name>
<reference evidence="8 9" key="2">
    <citation type="submission" date="2019-05" db="EMBL/GenBank/DDBJ databases">
        <title>Genome evolution of the obligate endosymbiont Buchnera aphidicola.</title>
        <authorList>
            <person name="Moran N.A."/>
        </authorList>
    </citation>
    <scope>NUCLEOTIDE SEQUENCE [LARGE SCALE GENOMIC DNA]</scope>
    <source>
        <strain evidence="8 9">Bca</strain>
    </source>
</reference>
<keyword evidence="8" id="KW-0282">Flagellum</keyword>
<dbReference type="PANTHER" id="PTHR30435:SF12">
    <property type="entry name" value="FLAGELLAR BASAL BODY ROD PROTEIN FLGB"/>
    <property type="match status" value="1"/>
</dbReference>
<accession>A0A4D6XSA6</accession>
<feature type="domain" description="Flagellar basal body rod protein N-terminal" evidence="7">
    <location>
        <begin position="10"/>
        <end position="39"/>
    </location>
</feature>
<dbReference type="PIRSF" id="PIRSF002889">
    <property type="entry name" value="Rod_FlgB"/>
    <property type="match status" value="1"/>
</dbReference>
<comment type="function">
    <text evidence="5 6">Structural component of flagellum, the bacterial motility apparatus. Part of the rod structure of flagellar basal body.</text>
</comment>
<protein>
    <recommendedName>
        <fullName evidence="3 6">Flagellar basal body rod protein FlgB</fullName>
    </recommendedName>
</protein>
<dbReference type="Proteomes" id="UP000298594">
    <property type="component" value="Chromosome"/>
</dbReference>
<dbReference type="Pfam" id="PF00460">
    <property type="entry name" value="Flg_bb_rod"/>
    <property type="match status" value="1"/>
</dbReference>
<keyword evidence="8" id="KW-0966">Cell projection</keyword>
<dbReference type="AlphaFoldDB" id="A0A4D6XSA6"/>
<dbReference type="OrthoDB" id="9788334at2"/>
<evidence type="ECO:0000256" key="6">
    <source>
        <dbReference type="PIRNR" id="PIRNR002889"/>
    </source>
</evidence>
<gene>
    <name evidence="8" type="primary">flgB</name>
    <name evidence="8" type="ORF">D9V67_01725</name>
</gene>
<evidence type="ECO:0000256" key="1">
    <source>
        <dbReference type="ARBA" id="ARBA00004117"/>
    </source>
</evidence>
<dbReference type="InterPro" id="IPR019776">
    <property type="entry name" value="Flagellar_basal_body_rod_CS"/>
</dbReference>
<keyword evidence="4 6" id="KW-0975">Bacterial flagellum</keyword>
<dbReference type="GO" id="GO:0030694">
    <property type="term" value="C:bacterial-type flagellum basal body, rod"/>
    <property type="evidence" value="ECO:0007669"/>
    <property type="project" value="InterPro"/>
</dbReference>
<dbReference type="InterPro" id="IPR001444">
    <property type="entry name" value="Flag_bb_rod_N"/>
</dbReference>
<organism evidence="8 9">
    <name type="scientific">Buchnera aphidicola</name>
    <name type="common">Brachycaudus cardui</name>
    <dbReference type="NCBI Taxonomy" id="557993"/>
    <lineage>
        <taxon>Bacteria</taxon>
        <taxon>Pseudomonadati</taxon>
        <taxon>Pseudomonadota</taxon>
        <taxon>Gammaproteobacteria</taxon>
        <taxon>Enterobacterales</taxon>
        <taxon>Erwiniaceae</taxon>
        <taxon>Buchnera</taxon>
    </lineage>
</organism>
<keyword evidence="8" id="KW-0969">Cilium</keyword>
<evidence type="ECO:0000259" key="7">
    <source>
        <dbReference type="Pfam" id="PF00460"/>
    </source>
</evidence>
<comment type="subunit">
    <text evidence="6">The basal body constitutes a major portion of the flagellar organelle and consists of a number of rings mounted on a central rod.</text>
</comment>
<dbReference type="PROSITE" id="PS00588">
    <property type="entry name" value="FLAGELLA_BB_ROD"/>
    <property type="match status" value="1"/>
</dbReference>
<sequence length="136" mass="15785">MFNKINQVFNFSQQALNLYAQRQEILASNIANADTPGYKSRDINFQKELIKILQNRDTQNRKIFLNKTSPNHLNAKYNNLISLQIKPVISNEIKPDGNTVNMDRERIEFVNNSLKYQSSLAFIKNEIKNITRVLQG</sequence>
<evidence type="ECO:0000313" key="9">
    <source>
        <dbReference type="Proteomes" id="UP000298594"/>
    </source>
</evidence>
<dbReference type="GO" id="GO:0071973">
    <property type="term" value="P:bacterial-type flagellum-dependent cell motility"/>
    <property type="evidence" value="ECO:0007669"/>
    <property type="project" value="InterPro"/>
</dbReference>
<dbReference type="RefSeq" id="WP_158359515.1">
    <property type="nucleotide sequence ID" value="NZ_CP034879.1"/>
</dbReference>
<reference evidence="8 9" key="1">
    <citation type="submission" date="2018-12" db="EMBL/GenBank/DDBJ databases">
        <authorList>
            <person name="Chong R.A."/>
        </authorList>
    </citation>
    <scope>NUCLEOTIDE SEQUENCE [LARGE SCALE GENOMIC DNA]</scope>
    <source>
        <strain evidence="8 9">Bca</strain>
    </source>
</reference>
<comment type="similarity">
    <text evidence="2 6">Belongs to the flagella basal body rod proteins family.</text>
</comment>
<proteinExistence type="inferred from homology"/>
<comment type="subcellular location">
    <subcellularLocation>
        <location evidence="1 6">Bacterial flagellum basal body</location>
    </subcellularLocation>
</comment>
<evidence type="ECO:0000256" key="5">
    <source>
        <dbReference type="ARBA" id="ARBA00024934"/>
    </source>
</evidence>
<evidence type="ECO:0000256" key="4">
    <source>
        <dbReference type="ARBA" id="ARBA00023143"/>
    </source>
</evidence>
<dbReference type="PANTHER" id="PTHR30435">
    <property type="entry name" value="FLAGELLAR PROTEIN"/>
    <property type="match status" value="1"/>
</dbReference>
<dbReference type="EMBL" id="CP034879">
    <property type="protein sequence ID" value="QCI20472.1"/>
    <property type="molecule type" value="Genomic_DNA"/>
</dbReference>
<evidence type="ECO:0000256" key="2">
    <source>
        <dbReference type="ARBA" id="ARBA00009677"/>
    </source>
</evidence>
<evidence type="ECO:0000256" key="3">
    <source>
        <dbReference type="ARBA" id="ARBA00014376"/>
    </source>
</evidence>
<dbReference type="InterPro" id="IPR006300">
    <property type="entry name" value="FlgB"/>
</dbReference>
<dbReference type="NCBIfam" id="TIGR01396">
    <property type="entry name" value="FlgB"/>
    <property type="match status" value="1"/>
</dbReference>